<dbReference type="Proteomes" id="UP001454036">
    <property type="component" value="Unassembled WGS sequence"/>
</dbReference>
<proteinExistence type="predicted"/>
<evidence type="ECO:0000313" key="2">
    <source>
        <dbReference type="EMBL" id="GAA0149327.1"/>
    </source>
</evidence>
<keyword evidence="3" id="KW-1185">Reference proteome</keyword>
<comment type="caution">
    <text evidence="2">The sequence shown here is derived from an EMBL/GenBank/DDBJ whole genome shotgun (WGS) entry which is preliminary data.</text>
</comment>
<sequence length="144" mass="15774">MTTISGVDDTGGSVAAPNGNASIKVFPSWMINQDMNLTKEQCGEVMEAEDSNNLQGEYVKANYAAQELFQPLTPMHTFHERVVGDKSKRGDNDDGEDVKWEEEAPSCNNTSKNLKADFNVEAGVSEEDGIDWEEGSIKLIVCLV</sequence>
<gene>
    <name evidence="2" type="ORF">LIER_08534</name>
</gene>
<feature type="compositionally biased region" description="Basic and acidic residues" evidence="1">
    <location>
        <begin position="80"/>
        <end position="102"/>
    </location>
</feature>
<protein>
    <submittedName>
        <fullName evidence="2">Uncharacterized protein</fullName>
    </submittedName>
</protein>
<reference evidence="2 3" key="1">
    <citation type="submission" date="2024-01" db="EMBL/GenBank/DDBJ databases">
        <title>The complete chloroplast genome sequence of Lithospermum erythrorhizon: insights into the phylogenetic relationship among Boraginaceae species and the maternal lineages of purple gromwells.</title>
        <authorList>
            <person name="Okada T."/>
            <person name="Watanabe K."/>
        </authorList>
    </citation>
    <scope>NUCLEOTIDE SEQUENCE [LARGE SCALE GENOMIC DNA]</scope>
</reference>
<dbReference type="AlphaFoldDB" id="A0AAV3PEC2"/>
<feature type="region of interest" description="Disordered" evidence="1">
    <location>
        <begin position="80"/>
        <end position="110"/>
    </location>
</feature>
<dbReference type="EMBL" id="BAABME010001386">
    <property type="protein sequence ID" value="GAA0149327.1"/>
    <property type="molecule type" value="Genomic_DNA"/>
</dbReference>
<name>A0AAV3PEC2_LITER</name>
<accession>A0AAV3PEC2</accession>
<evidence type="ECO:0000256" key="1">
    <source>
        <dbReference type="SAM" id="MobiDB-lite"/>
    </source>
</evidence>
<evidence type="ECO:0000313" key="3">
    <source>
        <dbReference type="Proteomes" id="UP001454036"/>
    </source>
</evidence>
<organism evidence="2 3">
    <name type="scientific">Lithospermum erythrorhizon</name>
    <name type="common">Purple gromwell</name>
    <name type="synonym">Lithospermum officinale var. erythrorhizon</name>
    <dbReference type="NCBI Taxonomy" id="34254"/>
    <lineage>
        <taxon>Eukaryota</taxon>
        <taxon>Viridiplantae</taxon>
        <taxon>Streptophyta</taxon>
        <taxon>Embryophyta</taxon>
        <taxon>Tracheophyta</taxon>
        <taxon>Spermatophyta</taxon>
        <taxon>Magnoliopsida</taxon>
        <taxon>eudicotyledons</taxon>
        <taxon>Gunneridae</taxon>
        <taxon>Pentapetalae</taxon>
        <taxon>asterids</taxon>
        <taxon>lamiids</taxon>
        <taxon>Boraginales</taxon>
        <taxon>Boraginaceae</taxon>
        <taxon>Boraginoideae</taxon>
        <taxon>Lithospermeae</taxon>
        <taxon>Lithospermum</taxon>
    </lineage>
</organism>